<dbReference type="EMBL" id="CP048852">
    <property type="protein sequence ID" value="QIW79389.1"/>
    <property type="molecule type" value="Genomic_DNA"/>
</dbReference>
<evidence type="ECO:0000313" key="4">
    <source>
        <dbReference type="EMBL" id="QIW79389.1"/>
    </source>
</evidence>
<dbReference type="InterPro" id="IPR057253">
    <property type="entry name" value="CoiA-like_N"/>
</dbReference>
<dbReference type="Pfam" id="PF25164">
    <property type="entry name" value="CoiA_N"/>
    <property type="match status" value="1"/>
</dbReference>
<accession>A0A6H0WHE7</accession>
<keyword evidence="5" id="KW-1185">Reference proteome</keyword>
<dbReference type="Pfam" id="PF25166">
    <property type="entry name" value="CoiA_C"/>
    <property type="match status" value="1"/>
</dbReference>
<reference evidence="4 5" key="1">
    <citation type="submission" date="2020-02" db="EMBL/GenBank/DDBJ databases">
        <title>Genome sequencing, annotation and comparative genomic analysis of Bacillus tequilensis EA-CB0015, an effective biological control agent against Pseudocercospora fijiensis in banana plants.</title>
        <authorList>
            <person name="Cuellar-Gaviria T.Z."/>
            <person name="Ju K.-S."/>
            <person name="Villegas-Escobar V."/>
        </authorList>
    </citation>
    <scope>NUCLEOTIDE SEQUENCE [LARGE SCALE GENOMIC DNA]</scope>
    <source>
        <strain evidence="4 5">EA-CB0015</strain>
    </source>
</reference>
<dbReference type="RefSeq" id="WP_167872098.1">
    <property type="nucleotide sequence ID" value="NZ_CP048852.1"/>
</dbReference>
<dbReference type="InterPro" id="IPR010330">
    <property type="entry name" value="CoiA_nuc"/>
</dbReference>
<organism evidence="4 5">
    <name type="scientific">Bacillus tequilensis</name>
    <dbReference type="NCBI Taxonomy" id="227866"/>
    <lineage>
        <taxon>Bacteria</taxon>
        <taxon>Bacillati</taxon>
        <taxon>Bacillota</taxon>
        <taxon>Bacilli</taxon>
        <taxon>Bacillales</taxon>
        <taxon>Bacillaceae</taxon>
        <taxon>Bacillus</taxon>
    </lineage>
</organism>
<protein>
    <submittedName>
        <fullName evidence="4">Competence protein CoiA</fullName>
    </submittedName>
</protein>
<proteinExistence type="predicted"/>
<feature type="domain" description="Competence protein CoiA nuclease-like" evidence="1">
    <location>
        <begin position="64"/>
        <end position="217"/>
    </location>
</feature>
<dbReference type="AlphaFoldDB" id="A0A6H0WHE7"/>
<feature type="domain" description="Competence protein CoiA C-terminal" evidence="3">
    <location>
        <begin position="224"/>
        <end position="374"/>
    </location>
</feature>
<evidence type="ECO:0000259" key="3">
    <source>
        <dbReference type="Pfam" id="PF25166"/>
    </source>
</evidence>
<evidence type="ECO:0000313" key="5">
    <source>
        <dbReference type="Proteomes" id="UP000501914"/>
    </source>
</evidence>
<gene>
    <name evidence="4" type="ORF">G4P54_06065</name>
</gene>
<feature type="domain" description="Competence protein CoiA-like N-terminal" evidence="2">
    <location>
        <begin position="20"/>
        <end position="59"/>
    </location>
</feature>
<name>A0A6H0WHE7_9BACI</name>
<dbReference type="PIRSF" id="PIRSF007487">
    <property type="entry name" value="Competence-induced_CoiA_bac"/>
    <property type="match status" value="1"/>
</dbReference>
<evidence type="ECO:0000259" key="2">
    <source>
        <dbReference type="Pfam" id="PF25164"/>
    </source>
</evidence>
<dbReference type="InterPro" id="IPR057252">
    <property type="entry name" value="CoiA_C"/>
</dbReference>
<sequence>MFSAVTEDGQMFHLLGASQRQKLKQRRFFCPVCGGELAVKLGPQKAPHFAHKQNKSCSIDIEPESAYHLEGKRQLYVWLKTQQASPLLEPYIKSINQRPDIMGNIKGHMLAVEYQCATIAPDVFQKRTAGFKQAGIIPQWIMGYSRLKRTAPSFYQLSAFHWQFINAGPCRELICYCPETRSFCRLSHIIPFYTNHSYCSIQTIPIHLASARHLFFTESKSSLRYDNWMKAILRFRHKPHRFISKELNRLRMLFYEKRQTSLPFLPTEVFVPVKKGAVFKSPVFVWQGYLYLFITDLGAKRAPIHFSAVLQQCKLHIHKKNMSLRYECSEDCLFEAVKQYIDFLCKKGFLRETQKEVYVLNHPAEGVRSLQDLIERDRSCFIE</sequence>
<evidence type="ECO:0000259" key="1">
    <source>
        <dbReference type="Pfam" id="PF06054"/>
    </source>
</evidence>
<dbReference type="KEGG" id="bteq:G4P54_06065"/>
<dbReference type="InterPro" id="IPR021176">
    <property type="entry name" value="Competence-induced_CoiA"/>
</dbReference>
<dbReference type="Pfam" id="PF06054">
    <property type="entry name" value="CoiA_nuc"/>
    <property type="match status" value="1"/>
</dbReference>
<dbReference type="Proteomes" id="UP000501914">
    <property type="component" value="Chromosome"/>
</dbReference>